<evidence type="ECO:0000256" key="2">
    <source>
        <dbReference type="ARBA" id="ARBA00022643"/>
    </source>
</evidence>
<dbReference type="InterPro" id="IPR023932">
    <property type="entry name" value="CE1759_FMN_reduct"/>
</dbReference>
<keyword evidence="6" id="KW-1185">Reference proteome</keyword>
<reference evidence="5" key="2">
    <citation type="submission" date="2020-09" db="EMBL/GenBank/DDBJ databases">
        <authorList>
            <person name="Sun Q."/>
            <person name="Zhou Y."/>
        </authorList>
    </citation>
    <scope>NUCLEOTIDE SEQUENCE</scope>
    <source>
        <strain evidence="5">CGMCC 1.12187</strain>
    </source>
</reference>
<comment type="caution">
    <text evidence="5">The sequence shown here is derived from an EMBL/GenBank/DDBJ whole genome shotgun (WGS) entry which is preliminary data.</text>
</comment>
<dbReference type="EMBL" id="BMEQ01000020">
    <property type="protein sequence ID" value="GGG65093.1"/>
    <property type="molecule type" value="Genomic_DNA"/>
</dbReference>
<dbReference type="Gene3D" id="3.40.50.360">
    <property type="match status" value="1"/>
</dbReference>
<dbReference type="SUPFAM" id="SSF52218">
    <property type="entry name" value="Flavoproteins"/>
    <property type="match status" value="1"/>
</dbReference>
<sequence length="212" mass="22108">MDRTDHTYTLAVVSAGLGEPSSTRMLADALAAATEQALRERGHEVRTEVVELRERAVDIAHNFVTGFAAPPLQADLDTVVGADGIVAVTPVFSASFSGLFKSFFDVVEHRALTGRPAVIGATGGSERHSLVLEHAVRPLLSYLRVLVVPTAVYAAPGDWGSGGAGDGDLQARVRRAGTELAELMVARGPAPAVDTVGESLPFEQLLAGVLAG</sequence>
<dbReference type="Proteomes" id="UP000638848">
    <property type="component" value="Unassembled WGS sequence"/>
</dbReference>
<accession>A0A917H226</accession>
<dbReference type="NCBIfam" id="TIGR04037">
    <property type="entry name" value="LLM_duo_CE1759"/>
    <property type="match status" value="1"/>
</dbReference>
<gene>
    <name evidence="5" type="ORF">GCM10011374_31060</name>
</gene>
<keyword evidence="3" id="KW-0560">Oxidoreductase</keyword>
<dbReference type="Pfam" id="PF03358">
    <property type="entry name" value="FMN_red"/>
    <property type="match status" value="1"/>
</dbReference>
<organism evidence="5 6">
    <name type="scientific">Kocuria dechangensis</name>
    <dbReference type="NCBI Taxonomy" id="1176249"/>
    <lineage>
        <taxon>Bacteria</taxon>
        <taxon>Bacillati</taxon>
        <taxon>Actinomycetota</taxon>
        <taxon>Actinomycetes</taxon>
        <taxon>Micrococcales</taxon>
        <taxon>Micrococcaceae</taxon>
        <taxon>Kocuria</taxon>
    </lineage>
</organism>
<evidence type="ECO:0000256" key="1">
    <source>
        <dbReference type="ARBA" id="ARBA00022630"/>
    </source>
</evidence>
<keyword evidence="1" id="KW-0285">Flavoprotein</keyword>
<name>A0A917H226_9MICC</name>
<evidence type="ECO:0000313" key="5">
    <source>
        <dbReference type="EMBL" id="GGG65093.1"/>
    </source>
</evidence>
<dbReference type="RefSeq" id="WP_188538841.1">
    <property type="nucleotide sequence ID" value="NZ_BMEQ01000020.1"/>
</dbReference>
<dbReference type="PANTHER" id="PTHR43408">
    <property type="entry name" value="FMN REDUCTASE (NADPH)"/>
    <property type="match status" value="1"/>
</dbReference>
<proteinExistence type="predicted"/>
<dbReference type="InterPro" id="IPR005025">
    <property type="entry name" value="FMN_Rdtase-like_dom"/>
</dbReference>
<evidence type="ECO:0000313" key="6">
    <source>
        <dbReference type="Proteomes" id="UP000638848"/>
    </source>
</evidence>
<evidence type="ECO:0000259" key="4">
    <source>
        <dbReference type="Pfam" id="PF03358"/>
    </source>
</evidence>
<dbReference type="InterPro" id="IPR029039">
    <property type="entry name" value="Flavoprotein-like_sf"/>
</dbReference>
<dbReference type="AlphaFoldDB" id="A0A917H226"/>
<reference evidence="5" key="1">
    <citation type="journal article" date="2014" name="Int. J. Syst. Evol. Microbiol.">
        <title>Complete genome sequence of Corynebacterium casei LMG S-19264T (=DSM 44701T), isolated from a smear-ripened cheese.</title>
        <authorList>
            <consortium name="US DOE Joint Genome Institute (JGI-PGF)"/>
            <person name="Walter F."/>
            <person name="Albersmeier A."/>
            <person name="Kalinowski J."/>
            <person name="Ruckert C."/>
        </authorList>
    </citation>
    <scope>NUCLEOTIDE SEQUENCE</scope>
    <source>
        <strain evidence="5">CGMCC 1.12187</strain>
    </source>
</reference>
<evidence type="ECO:0000256" key="3">
    <source>
        <dbReference type="ARBA" id="ARBA00023002"/>
    </source>
</evidence>
<keyword evidence="2" id="KW-0288">FMN</keyword>
<dbReference type="PANTHER" id="PTHR43408:SF2">
    <property type="entry name" value="FMN REDUCTASE (NADPH)"/>
    <property type="match status" value="1"/>
</dbReference>
<dbReference type="InterPro" id="IPR051814">
    <property type="entry name" value="NAD(P)H-dep_FMN_reductase"/>
</dbReference>
<feature type="domain" description="NADPH-dependent FMN reductase-like" evidence="4">
    <location>
        <begin position="10"/>
        <end position="159"/>
    </location>
</feature>
<dbReference type="GO" id="GO:0016491">
    <property type="term" value="F:oxidoreductase activity"/>
    <property type="evidence" value="ECO:0007669"/>
    <property type="project" value="UniProtKB-KW"/>
</dbReference>
<protein>
    <submittedName>
        <fullName evidence="5">FMN reductase</fullName>
    </submittedName>
</protein>